<dbReference type="GO" id="GO:0016263">
    <property type="term" value="F:glycoprotein-N-acetylgalactosamine 3-beta-galactosyltransferase activity"/>
    <property type="evidence" value="ECO:0007669"/>
    <property type="project" value="UniProtKB-EC"/>
</dbReference>
<dbReference type="Proteomes" id="UP000701801">
    <property type="component" value="Unassembled WGS sequence"/>
</dbReference>
<keyword evidence="7" id="KW-0812">Transmembrane</keyword>
<evidence type="ECO:0000256" key="10">
    <source>
        <dbReference type="ARBA" id="ARBA00022989"/>
    </source>
</evidence>
<organism evidence="13 14">
    <name type="scientific">Hymenoscyphus albidus</name>
    <dbReference type="NCBI Taxonomy" id="595503"/>
    <lineage>
        <taxon>Eukaryota</taxon>
        <taxon>Fungi</taxon>
        <taxon>Dikarya</taxon>
        <taxon>Ascomycota</taxon>
        <taxon>Pezizomycotina</taxon>
        <taxon>Leotiomycetes</taxon>
        <taxon>Helotiales</taxon>
        <taxon>Helotiaceae</taxon>
        <taxon>Hymenoscyphus</taxon>
    </lineage>
</organism>
<evidence type="ECO:0000256" key="1">
    <source>
        <dbReference type="ARBA" id="ARBA00004606"/>
    </source>
</evidence>
<dbReference type="GO" id="GO:0016020">
    <property type="term" value="C:membrane"/>
    <property type="evidence" value="ECO:0007669"/>
    <property type="project" value="UniProtKB-SubCell"/>
</dbReference>
<comment type="subcellular location">
    <subcellularLocation>
        <location evidence="1">Membrane</location>
        <topology evidence="1">Single-pass type II membrane protein</topology>
    </subcellularLocation>
</comment>
<comment type="caution">
    <text evidence="13">The sequence shown here is derived from an EMBL/GenBank/DDBJ whole genome shotgun (WGS) entry which is preliminary data.</text>
</comment>
<dbReference type="EMBL" id="CAJVRM010000427">
    <property type="protein sequence ID" value="CAG8980894.1"/>
    <property type="molecule type" value="Genomic_DNA"/>
</dbReference>
<dbReference type="PANTHER" id="PTHR23033:SF40">
    <property type="entry name" value="APPLE DOMAIN-CONTAINING PROTEIN"/>
    <property type="match status" value="1"/>
</dbReference>
<proteinExistence type="inferred from homology"/>
<evidence type="ECO:0000256" key="4">
    <source>
        <dbReference type="ARBA" id="ARBA00012557"/>
    </source>
</evidence>
<evidence type="ECO:0000256" key="2">
    <source>
        <dbReference type="ARBA" id="ARBA00004922"/>
    </source>
</evidence>
<keyword evidence="10" id="KW-1133">Transmembrane helix</keyword>
<dbReference type="PANTHER" id="PTHR23033">
    <property type="entry name" value="BETA1,3-GALACTOSYLTRANSFERASE"/>
    <property type="match status" value="1"/>
</dbReference>
<comment type="similarity">
    <text evidence="3">Belongs to the glycosyltransferase 31 family. Beta3-Gal-T subfamily.</text>
</comment>
<evidence type="ECO:0000256" key="3">
    <source>
        <dbReference type="ARBA" id="ARBA00006462"/>
    </source>
</evidence>
<accession>A0A9N9QAB5</accession>
<evidence type="ECO:0000256" key="5">
    <source>
        <dbReference type="ARBA" id="ARBA00022676"/>
    </source>
</evidence>
<dbReference type="Pfam" id="PF02434">
    <property type="entry name" value="Fringe"/>
    <property type="match status" value="1"/>
</dbReference>
<evidence type="ECO:0000256" key="9">
    <source>
        <dbReference type="ARBA" id="ARBA00022968"/>
    </source>
</evidence>
<dbReference type="GO" id="GO:0000166">
    <property type="term" value="F:nucleotide binding"/>
    <property type="evidence" value="ECO:0007669"/>
    <property type="project" value="UniProtKB-KW"/>
</dbReference>
<dbReference type="InterPro" id="IPR003378">
    <property type="entry name" value="Fringe-like_glycosylTrfase"/>
</dbReference>
<reference evidence="13" key="1">
    <citation type="submission" date="2021-07" db="EMBL/GenBank/DDBJ databases">
        <authorList>
            <person name="Durling M."/>
        </authorList>
    </citation>
    <scope>NUCLEOTIDE SEQUENCE</scope>
</reference>
<evidence type="ECO:0000256" key="11">
    <source>
        <dbReference type="ARBA" id="ARBA00023136"/>
    </source>
</evidence>
<evidence type="ECO:0000313" key="14">
    <source>
        <dbReference type="Proteomes" id="UP000701801"/>
    </source>
</evidence>
<dbReference type="AlphaFoldDB" id="A0A9N9QAB5"/>
<evidence type="ECO:0000256" key="8">
    <source>
        <dbReference type="ARBA" id="ARBA00022741"/>
    </source>
</evidence>
<name>A0A9N9QAB5_9HELO</name>
<dbReference type="EC" id="2.4.1.122" evidence="4"/>
<comment type="pathway">
    <text evidence="2">Protein modification; protein glycosylation.</text>
</comment>
<keyword evidence="8" id="KW-0547">Nucleotide-binding</keyword>
<gene>
    <name evidence="13" type="ORF">HYALB_00012938</name>
</gene>
<keyword evidence="5" id="KW-0328">Glycosyltransferase</keyword>
<keyword evidence="11" id="KW-0472">Membrane</keyword>
<protein>
    <recommendedName>
        <fullName evidence="4">N-acetylgalactosaminide beta-1,3-galactosyltransferase</fullName>
        <ecNumber evidence="4">2.4.1.122</ecNumber>
    </recommendedName>
</protein>
<dbReference type="OrthoDB" id="414175at2759"/>
<sequence>MFSYNRSRRCPWTFIAFLFVAFLIWHTRPSEKLQNFSPKHLAGFLNRTIYENLEIPINFRPSIPATTVTVTNTKTLTESCPVPTSKQVENVPITKETSFDQQTVERLRQEEITVIFKTGAQEHSSLPIHLSTTFQHFTPSDVLFFSDLATTIGRFPIHDSLAKVSSSIRRTHPDFQIYRDIQHFHATNQNLDLLKENPKLGDDRKGWVLDKYKFLHIIKETWRLRPDKKWYVFMETDTYLFLPNLVQLLSGMDASRPYYFGSLVSYDDIPFAHGGSGYVLSAAAMHTLLDREPKHGHASGLANRLDVEMESYCCGDFVLALALRNRGIEPMSMYPLLSGQKPWTMAFGPEEMWCQAVVSMHHVLPMEASDLWRFEREREERLGVSNGTTFSELYHHFVEPNLLVEKDNWDNLSHGPTFSAKILQSERIKTLKEEQRFKMAGEELRRKANMLNWTPVEMVSFKSFENCQMACQARNDCFQFAFIDEYDEPTCRLGLNFRLGKYQPPKKGRKVMWKSGWMKQKIMDWAQENPCREVGWNGE</sequence>
<evidence type="ECO:0000256" key="7">
    <source>
        <dbReference type="ARBA" id="ARBA00022692"/>
    </source>
</evidence>
<dbReference type="Gene3D" id="3.90.550.50">
    <property type="match status" value="1"/>
</dbReference>
<evidence type="ECO:0000259" key="12">
    <source>
        <dbReference type="Pfam" id="PF02434"/>
    </source>
</evidence>
<evidence type="ECO:0000313" key="13">
    <source>
        <dbReference type="EMBL" id="CAG8980894.1"/>
    </source>
</evidence>
<dbReference type="InterPro" id="IPR026050">
    <property type="entry name" value="C1GALT1/C1GALT1_chp1"/>
</dbReference>
<evidence type="ECO:0000256" key="6">
    <source>
        <dbReference type="ARBA" id="ARBA00022679"/>
    </source>
</evidence>
<keyword evidence="6" id="KW-0808">Transferase</keyword>
<feature type="domain" description="Fringe-like glycosyltransferase" evidence="12">
    <location>
        <begin position="222"/>
        <end position="288"/>
    </location>
</feature>
<keyword evidence="14" id="KW-1185">Reference proteome</keyword>
<keyword evidence="9" id="KW-0735">Signal-anchor</keyword>